<dbReference type="PANTHER" id="PTHR39430:SF1">
    <property type="entry name" value="PROTEASE"/>
    <property type="match status" value="1"/>
</dbReference>
<feature type="domain" description="CAAX prenyl protease 2/Lysostaphin resistance protein A-like" evidence="2">
    <location>
        <begin position="127"/>
        <end position="217"/>
    </location>
</feature>
<feature type="transmembrane region" description="Helical" evidence="1">
    <location>
        <begin position="179"/>
        <end position="201"/>
    </location>
</feature>
<keyword evidence="1" id="KW-0472">Membrane</keyword>
<dbReference type="InterPro" id="IPR003675">
    <property type="entry name" value="Rce1/LyrA-like_dom"/>
</dbReference>
<dbReference type="GO" id="GO:0080120">
    <property type="term" value="P:CAAX-box protein maturation"/>
    <property type="evidence" value="ECO:0007669"/>
    <property type="project" value="UniProtKB-ARBA"/>
</dbReference>
<evidence type="ECO:0000313" key="4">
    <source>
        <dbReference type="Proteomes" id="UP000239434"/>
    </source>
</evidence>
<reference evidence="3 4" key="1">
    <citation type="submission" date="2018-02" db="EMBL/GenBank/DDBJ databases">
        <title>The draft genome of Phyllobacterium sp. 1N-3.</title>
        <authorList>
            <person name="Liu L."/>
            <person name="Li L."/>
            <person name="Zhang X."/>
            <person name="Wang T."/>
            <person name="Liang L."/>
        </authorList>
    </citation>
    <scope>NUCLEOTIDE SEQUENCE [LARGE SCALE GENOMIC DNA]</scope>
    <source>
        <strain evidence="3 4">1N-3</strain>
    </source>
</reference>
<dbReference type="GO" id="GO:0004175">
    <property type="term" value="F:endopeptidase activity"/>
    <property type="evidence" value="ECO:0007669"/>
    <property type="project" value="UniProtKB-ARBA"/>
</dbReference>
<organism evidence="3 4">
    <name type="scientific">Phyllobacterium phragmitis</name>
    <dbReference type="NCBI Taxonomy" id="2670329"/>
    <lineage>
        <taxon>Bacteria</taxon>
        <taxon>Pseudomonadati</taxon>
        <taxon>Pseudomonadota</taxon>
        <taxon>Alphaproteobacteria</taxon>
        <taxon>Hyphomicrobiales</taxon>
        <taxon>Phyllobacteriaceae</taxon>
        <taxon>Phyllobacterium</taxon>
    </lineage>
</organism>
<name>A0A2S9IZM1_9HYPH</name>
<evidence type="ECO:0000259" key="2">
    <source>
        <dbReference type="Pfam" id="PF02517"/>
    </source>
</evidence>
<dbReference type="Proteomes" id="UP000239434">
    <property type="component" value="Unassembled WGS sequence"/>
</dbReference>
<dbReference type="EMBL" id="PVBR01000001">
    <property type="protein sequence ID" value="PRD45948.1"/>
    <property type="molecule type" value="Genomic_DNA"/>
</dbReference>
<feature type="transmembrane region" description="Helical" evidence="1">
    <location>
        <begin position="208"/>
        <end position="226"/>
    </location>
</feature>
<keyword evidence="1" id="KW-0812">Transmembrane</keyword>
<feature type="transmembrane region" description="Helical" evidence="1">
    <location>
        <begin position="53"/>
        <end position="70"/>
    </location>
</feature>
<keyword evidence="4" id="KW-1185">Reference proteome</keyword>
<dbReference type="PANTHER" id="PTHR39430">
    <property type="entry name" value="MEMBRANE-ASSOCIATED PROTEASE-RELATED"/>
    <property type="match status" value="1"/>
</dbReference>
<dbReference type="AlphaFoldDB" id="A0A2S9IZM1"/>
<feature type="transmembrane region" description="Helical" evidence="1">
    <location>
        <begin position="91"/>
        <end position="109"/>
    </location>
</feature>
<comment type="caution">
    <text evidence="3">The sequence shown here is derived from an EMBL/GenBank/DDBJ whole genome shotgun (WGS) entry which is preliminary data.</text>
</comment>
<keyword evidence="1" id="KW-1133">Transmembrane helix</keyword>
<proteinExistence type="predicted"/>
<feature type="transmembrane region" description="Helical" evidence="1">
    <location>
        <begin position="150"/>
        <end position="173"/>
    </location>
</feature>
<gene>
    <name evidence="3" type="ORF">C5748_02105</name>
</gene>
<evidence type="ECO:0000256" key="1">
    <source>
        <dbReference type="SAM" id="Phobius"/>
    </source>
</evidence>
<feature type="transmembrane region" description="Helical" evidence="1">
    <location>
        <begin position="121"/>
        <end position="138"/>
    </location>
</feature>
<dbReference type="Pfam" id="PF02517">
    <property type="entry name" value="Rce1-like"/>
    <property type="match status" value="1"/>
</dbReference>
<accession>A0A2S9IZM1</accession>
<evidence type="ECO:0000313" key="3">
    <source>
        <dbReference type="EMBL" id="PRD45948.1"/>
    </source>
</evidence>
<sequence length="282" mass="31471">MGGRIKALLCVVAFYLIYNYGQSYVLPRIPIESPAFFHYLDGLTGYPTLMSRIKSFLFCLILYIVFTVLLERESWKSAFQLPVSLSVPLKGAGFALALGAIALFLPQALGLLDIKSATLTYPEMAATVLAWLIAQVFNATKEEFIFRGYILRRLAATFNVHAAVIVSSLVFGAGHIAQYHFAGFVFAATAGIIFGYLYIFYRNIWIPIGFHGVWDIMSHTVLGRFFDVQAGPLAVWFGGTAGSAQIAFLVGLNVIFLICFFIWKRLWLLPPHFDGSAQRRRT</sequence>
<protein>
    <recommendedName>
        <fullName evidence="2">CAAX prenyl protease 2/Lysostaphin resistance protein A-like domain-containing protein</fullName>
    </recommendedName>
</protein>
<feature type="transmembrane region" description="Helical" evidence="1">
    <location>
        <begin position="246"/>
        <end position="263"/>
    </location>
</feature>